<name>A0A8S5U7S2_9CAUD</name>
<accession>A0A8S5U7S2</accession>
<proteinExistence type="predicted"/>
<organism evidence="1">
    <name type="scientific">Siphoviridae sp. ctLKT1</name>
    <dbReference type="NCBI Taxonomy" id="2825451"/>
    <lineage>
        <taxon>Viruses</taxon>
        <taxon>Duplodnaviria</taxon>
        <taxon>Heunggongvirae</taxon>
        <taxon>Uroviricota</taxon>
        <taxon>Caudoviricetes</taxon>
    </lineage>
</organism>
<protein>
    <submittedName>
        <fullName evidence="1">Uncharacterized protein</fullName>
    </submittedName>
</protein>
<sequence length="76" mass="8978">MSKKNYKKTALERQQHDTAVKVRKMTDEQLCNFLDEIANTNKREAVNEFIVNIDVSKIVGKMTVNKIRRFFESQEE</sequence>
<reference evidence="1" key="1">
    <citation type="journal article" date="2021" name="Proc. Natl. Acad. Sci. U.S.A.">
        <title>A Catalog of Tens of Thousands of Viruses from Human Metagenomes Reveals Hidden Associations with Chronic Diseases.</title>
        <authorList>
            <person name="Tisza M.J."/>
            <person name="Buck C.B."/>
        </authorList>
    </citation>
    <scope>NUCLEOTIDE SEQUENCE</scope>
    <source>
        <strain evidence="1">CtLKT1</strain>
    </source>
</reference>
<evidence type="ECO:0000313" key="1">
    <source>
        <dbReference type="EMBL" id="DAF90499.1"/>
    </source>
</evidence>
<dbReference type="EMBL" id="BK016030">
    <property type="protein sequence ID" value="DAF90499.1"/>
    <property type="molecule type" value="Genomic_DNA"/>
</dbReference>